<protein>
    <submittedName>
        <fullName evidence="1">Uncharacterized protein</fullName>
    </submittedName>
</protein>
<organism evidence="1 2">
    <name type="scientific">Hypoxylon rubiginosum</name>
    <dbReference type="NCBI Taxonomy" id="110542"/>
    <lineage>
        <taxon>Eukaryota</taxon>
        <taxon>Fungi</taxon>
        <taxon>Dikarya</taxon>
        <taxon>Ascomycota</taxon>
        <taxon>Pezizomycotina</taxon>
        <taxon>Sordariomycetes</taxon>
        <taxon>Xylariomycetidae</taxon>
        <taxon>Xylariales</taxon>
        <taxon>Hypoxylaceae</taxon>
        <taxon>Hypoxylon</taxon>
    </lineage>
</organism>
<keyword evidence="2" id="KW-1185">Reference proteome</keyword>
<accession>A0ACB9YI45</accession>
<comment type="caution">
    <text evidence="1">The sequence shown here is derived from an EMBL/GenBank/DDBJ whole genome shotgun (WGS) entry which is preliminary data.</text>
</comment>
<dbReference type="EMBL" id="MU393714">
    <property type="protein sequence ID" value="KAI4858613.1"/>
    <property type="molecule type" value="Genomic_DNA"/>
</dbReference>
<evidence type="ECO:0000313" key="1">
    <source>
        <dbReference type="EMBL" id="KAI4858613.1"/>
    </source>
</evidence>
<evidence type="ECO:0000313" key="2">
    <source>
        <dbReference type="Proteomes" id="UP001497700"/>
    </source>
</evidence>
<sequence length="259" mass="30490">MDSYYSPGSRPFVSGSQSFDEADAEAIRHDRQSRQSLITFLCKHCTQIEDSIKQLARFVFLSNFPVKVQWDLVRCTVETVHTFATPEPHFRLRPYRVTTLDEFESATENDEDAYALCIRIQLPDDIQQDDRKVTLMRDILVRDEERKYGFLSGIPFQGHPIYGLFSIQLTKDIMEKDISIFDGTVWSLANAVFLPVPDTIRDRISTQYLLHHMNIQSGIKWWRSEMDRRRIMRGVRYVESEASQDHHSYHGRHTRHTYR</sequence>
<reference evidence="1 2" key="1">
    <citation type="journal article" date="2022" name="New Phytol.">
        <title>Ecological generalism drives hyperdiversity of secondary metabolite gene clusters in xylarialean endophytes.</title>
        <authorList>
            <person name="Franco M.E.E."/>
            <person name="Wisecaver J.H."/>
            <person name="Arnold A.E."/>
            <person name="Ju Y.M."/>
            <person name="Slot J.C."/>
            <person name="Ahrendt S."/>
            <person name="Moore L.P."/>
            <person name="Eastman K.E."/>
            <person name="Scott K."/>
            <person name="Konkel Z."/>
            <person name="Mondo S.J."/>
            <person name="Kuo A."/>
            <person name="Hayes R.D."/>
            <person name="Haridas S."/>
            <person name="Andreopoulos B."/>
            <person name="Riley R."/>
            <person name="LaButti K."/>
            <person name="Pangilinan J."/>
            <person name="Lipzen A."/>
            <person name="Amirebrahimi M."/>
            <person name="Yan J."/>
            <person name="Adam C."/>
            <person name="Keymanesh K."/>
            <person name="Ng V."/>
            <person name="Louie K."/>
            <person name="Northen T."/>
            <person name="Drula E."/>
            <person name="Henrissat B."/>
            <person name="Hsieh H.M."/>
            <person name="Youens-Clark K."/>
            <person name="Lutzoni F."/>
            <person name="Miadlikowska J."/>
            <person name="Eastwood D.C."/>
            <person name="Hamelin R.C."/>
            <person name="Grigoriev I.V."/>
            <person name="U'Ren J.M."/>
        </authorList>
    </citation>
    <scope>NUCLEOTIDE SEQUENCE [LARGE SCALE GENOMIC DNA]</scope>
    <source>
        <strain evidence="1 2">CBS 119005</strain>
    </source>
</reference>
<name>A0ACB9YI45_9PEZI</name>
<dbReference type="Proteomes" id="UP001497700">
    <property type="component" value="Unassembled WGS sequence"/>
</dbReference>
<proteinExistence type="predicted"/>
<gene>
    <name evidence="1" type="ORF">F4820DRAFT_454700</name>
</gene>